<feature type="compositionally biased region" description="Low complexity" evidence="1">
    <location>
        <begin position="650"/>
        <end position="659"/>
    </location>
</feature>
<accession>A0A922N2G4</accession>
<name>A0A922N2G4_9PLEO</name>
<feature type="compositionally biased region" description="Polar residues" evidence="1">
    <location>
        <begin position="615"/>
        <end position="638"/>
    </location>
</feature>
<dbReference type="Pfam" id="PF10551">
    <property type="entry name" value="MULE"/>
    <property type="match status" value="1"/>
</dbReference>
<feature type="region of interest" description="Disordered" evidence="1">
    <location>
        <begin position="795"/>
        <end position="818"/>
    </location>
</feature>
<reference evidence="4" key="1">
    <citation type="journal article" date="2022" name="Microb. Genom.">
        <title>A global pangenome for the wheat fungal pathogen Pyrenophora tritici-repentis and prediction of effector protein structural homology.</title>
        <authorList>
            <person name="Moolhuijzen P.M."/>
            <person name="See P.T."/>
            <person name="Shi G."/>
            <person name="Powell H.R."/>
            <person name="Cockram J."/>
            <person name="Jorgensen L.N."/>
            <person name="Benslimane H."/>
            <person name="Strelkov S.E."/>
            <person name="Turner J."/>
            <person name="Liu Z."/>
            <person name="Moffat C.S."/>
        </authorList>
    </citation>
    <scope>NUCLEOTIDE SEQUENCE [LARGE SCALE GENOMIC DNA]</scope>
</reference>
<dbReference type="PANTHER" id="PTHR31569:SF4">
    <property type="entry name" value="SWIM-TYPE DOMAIN-CONTAINING PROTEIN"/>
    <property type="match status" value="1"/>
</dbReference>
<evidence type="ECO:0000256" key="1">
    <source>
        <dbReference type="SAM" id="MobiDB-lite"/>
    </source>
</evidence>
<evidence type="ECO:0000259" key="2">
    <source>
        <dbReference type="Pfam" id="PF10551"/>
    </source>
</evidence>
<feature type="region of interest" description="Disordered" evidence="1">
    <location>
        <begin position="605"/>
        <end position="701"/>
    </location>
</feature>
<gene>
    <name evidence="3" type="ORF">Ptr86124_013229</name>
</gene>
<evidence type="ECO:0000313" key="3">
    <source>
        <dbReference type="EMBL" id="KAI1507815.1"/>
    </source>
</evidence>
<comment type="caution">
    <text evidence="3">The sequence shown here is derived from an EMBL/GenBank/DDBJ whole genome shotgun (WGS) entry which is preliminary data.</text>
</comment>
<dbReference type="AlphaFoldDB" id="A0A922N2G4"/>
<proteinExistence type="predicted"/>
<dbReference type="EMBL" id="NRDI02000032">
    <property type="protein sequence ID" value="KAI1507815.1"/>
    <property type="molecule type" value="Genomic_DNA"/>
</dbReference>
<dbReference type="InterPro" id="IPR018289">
    <property type="entry name" value="MULE_transposase_dom"/>
</dbReference>
<evidence type="ECO:0000313" key="4">
    <source>
        <dbReference type="Proteomes" id="UP000249757"/>
    </source>
</evidence>
<protein>
    <submittedName>
        <fullName evidence="3">MULE transposase domain protein</fullName>
    </submittedName>
</protein>
<feature type="compositionally biased region" description="Basic and acidic residues" evidence="1">
    <location>
        <begin position="639"/>
        <end position="648"/>
    </location>
</feature>
<feature type="domain" description="MULE transposase" evidence="2">
    <location>
        <begin position="264"/>
        <end position="360"/>
    </location>
</feature>
<dbReference type="PANTHER" id="PTHR31569">
    <property type="entry name" value="SWIM-TYPE DOMAIN-CONTAINING PROTEIN"/>
    <property type="match status" value="1"/>
</dbReference>
<sequence length="818" mass="93335">MTENEPSDSENDAYATTWDPDREDLRWVPPGAALPALINLPTHTEAVQEANRLLMNTGFAINIRTPLYTKPSRANPVRTVCGAVLRCAQGRTYSSTGSNKRKQSSRMTACEWKGRMRWVEAEGASGASGWQFTTEDGRHNHPAAGVLALPQFRKRDEALLERIKGAKSNRDSAMKILRKERSAGANIIRSDVSNELAKLRCEELGGRTRIQALAEFLSTYSCDDSGNEDTKFWHKITQDDQGRARIIFFAHPRAFELIKCNPDVVEIDATYKTNAFNMPLVHIVGITCRATTYDIAYAFIPNEAAETYLEVVQYLKELFDYLSVSPKCFLTDHDRSLKAGLSVIFPGIPQRRCIWHIYQNVQTEAVKAWDVRRVATAEEKDVIEKARLDFIQVWQSLVSCPTEDAFWALKEQIWESYAGFPALLQYLKAHQLPHYHEWAECICKFFPDFGQKATSRVEGAHRQLKLALTSWKAGHIYDVVLDIHQLVLVQRNEHDGHLQLDEARHATDCLLLEFARLHRKVSHQGLRKLKEQLLLAKDERYDELEECSGVFSMKFGLPCKHTLHRQLNEPGGLVIDPKDIHQHWWYHPPRARGEEVQDERYILDPEKIRPKGRPQGSTTVTLPSTQVSQSLRGRQPQRQPREKTRNEHVQATQQTQQAEEASDDDIEPRRGNRRRQPTQKVLENMQDPVEISSAEESSSDDEVIVQEVLVTRTAKRVVRKVTKKPTANDRILGVLEKVLANQAELSKRLQAVEKPQQVHDDFINVGHRAYPLAPLWATRQPPIYPLVPLRPSSFSPPTAIDIDHDSPPKQPRKKRKAP</sequence>
<dbReference type="Proteomes" id="UP000249757">
    <property type="component" value="Unassembled WGS sequence"/>
</dbReference>
<organism evidence="3 4">
    <name type="scientific">Pyrenophora tritici-repentis</name>
    <dbReference type="NCBI Taxonomy" id="45151"/>
    <lineage>
        <taxon>Eukaryota</taxon>
        <taxon>Fungi</taxon>
        <taxon>Dikarya</taxon>
        <taxon>Ascomycota</taxon>
        <taxon>Pezizomycotina</taxon>
        <taxon>Dothideomycetes</taxon>
        <taxon>Pleosporomycetidae</taxon>
        <taxon>Pleosporales</taxon>
        <taxon>Pleosporineae</taxon>
        <taxon>Pleosporaceae</taxon>
        <taxon>Pyrenophora</taxon>
    </lineage>
</organism>
<dbReference type="InterPro" id="IPR052579">
    <property type="entry name" value="Zinc_finger_SWIM"/>
</dbReference>
<keyword evidence="4" id="KW-1185">Reference proteome</keyword>